<dbReference type="InterPro" id="IPR027417">
    <property type="entry name" value="P-loop_NTPase"/>
</dbReference>
<reference evidence="1" key="1">
    <citation type="submission" date="2022-01" db="EMBL/GenBank/DDBJ databases">
        <authorList>
            <person name="Criscuolo A."/>
        </authorList>
    </citation>
    <scope>NUCLEOTIDE SEQUENCE</scope>
    <source>
        <strain evidence="1">CIP111893</strain>
    </source>
</reference>
<dbReference type="Proteomes" id="UP000838686">
    <property type="component" value="Unassembled WGS sequence"/>
</dbReference>
<sequence length="721" mass="82770">MQKTEINAADKNGLLLAPYVKSLLAIGPTGVGKTALVKQFASVLFHPLLDDIIGEGSGTVREKRFIFTTALKERIIVAVKPKQPYVPYDDFVNKAAGPLADLISRDHKKVREMEQTQINEELTKKITQQFFTKNNTEAQYNLIDEKLVNATVEKLSKALSPFALENASWIYNESVNNTEEKDIKKQSRKLKELILMNTVNHLQASTETRTVLDELYNELELLLGEKFQAYFNENDVSDDGYFFVELHHHQMDSEFAKAFFTNNDLQKGKRLSLEVLCEEILIYIPMNSVLEMNFVSNEINSTQVSKELQQTYGTFEGHYAFSLEDTRGLYHNSEDDEAEKVNLRNFLYNKQYDALLVVLPLMNNPNQKKMISHLSEILEQYRKEVPFILIGTKADEFADSIRKDEAEKEEEGLEETLDPEELGVKLETEYQELTRPIRESMVRKNPAVTLPVMFKKPLDKQDRKYLYPSFSPAQVVPMILSALAKDFLVSNTRIHFVLKDEGAPFRVQKSEVFKVLRNFWLSDPSVKSQVIDPSLSNISKNTGLNPHGNSWNTLVRNLRDGHGWVSNINENYFYNCKNITITFPTNVQNFINPNLIIALLDSAVELNGVISDEDKDEFRKRVIQYSNPAAFAAAILYRHIMANVLSTKFGKERFPEFLKASEELLRTKDAQFELYHEYIENGYQQDLLIDKTEHVQKMISALTDALNAALMFVFNYHVKQA</sequence>
<keyword evidence="2" id="KW-1185">Reference proteome</keyword>
<dbReference type="RefSeq" id="WP_236343989.1">
    <property type="nucleotide sequence ID" value="NZ_CAKMMF010000021.1"/>
</dbReference>
<name>A0ABN8GS42_9BACL</name>
<evidence type="ECO:0000313" key="1">
    <source>
        <dbReference type="EMBL" id="CAH1213032.1"/>
    </source>
</evidence>
<evidence type="ECO:0000313" key="2">
    <source>
        <dbReference type="Proteomes" id="UP000838686"/>
    </source>
</evidence>
<proteinExistence type="predicted"/>
<dbReference type="SUPFAM" id="SSF52540">
    <property type="entry name" value="P-loop containing nucleoside triphosphate hydrolases"/>
    <property type="match status" value="2"/>
</dbReference>
<protein>
    <submittedName>
        <fullName evidence="1">Uncharacterized protein</fullName>
    </submittedName>
</protein>
<dbReference type="EMBL" id="CAKMMF010000021">
    <property type="protein sequence ID" value="CAH1213032.1"/>
    <property type="molecule type" value="Genomic_DNA"/>
</dbReference>
<gene>
    <name evidence="1" type="ORF">PAECIP111893_03615</name>
</gene>
<accession>A0ABN8GS42</accession>
<comment type="caution">
    <text evidence="1">The sequence shown here is derived from an EMBL/GenBank/DDBJ whole genome shotgun (WGS) entry which is preliminary data.</text>
</comment>
<dbReference type="Gene3D" id="3.40.50.300">
    <property type="entry name" value="P-loop containing nucleotide triphosphate hydrolases"/>
    <property type="match status" value="1"/>
</dbReference>
<organism evidence="1 2">
    <name type="scientific">Paenibacillus plantiphilus</name>
    <dbReference type="NCBI Taxonomy" id="2905650"/>
    <lineage>
        <taxon>Bacteria</taxon>
        <taxon>Bacillati</taxon>
        <taxon>Bacillota</taxon>
        <taxon>Bacilli</taxon>
        <taxon>Bacillales</taxon>
        <taxon>Paenibacillaceae</taxon>
        <taxon>Paenibacillus</taxon>
    </lineage>
</organism>